<comment type="caution">
    <text evidence="1">The sequence shown here is derived from an EMBL/GenBank/DDBJ whole genome shotgun (WGS) entry which is preliminary data.</text>
</comment>
<dbReference type="AlphaFoldDB" id="A0A245ZPW2"/>
<protein>
    <recommendedName>
        <fullName evidence="3">Bro-N domain-containing protein</fullName>
    </recommendedName>
</protein>
<sequence>MTHPPAPPCSGLLPFGSYSVRYFVDAGIMWLVARDVLNVLGLDISRNPGRWLTKTPETERGFRTVTSAQGPQRSIVITLAAAIDLTRQRKRVLDRQVRAFLTHSSALLEAAVA</sequence>
<proteinExistence type="predicted"/>
<organism evidence="1 2">
    <name type="scientific">Sphingomonas mucosissima</name>
    <dbReference type="NCBI Taxonomy" id="370959"/>
    <lineage>
        <taxon>Bacteria</taxon>
        <taxon>Pseudomonadati</taxon>
        <taxon>Pseudomonadota</taxon>
        <taxon>Alphaproteobacteria</taxon>
        <taxon>Sphingomonadales</taxon>
        <taxon>Sphingomonadaceae</taxon>
        <taxon>Sphingomonas</taxon>
    </lineage>
</organism>
<evidence type="ECO:0008006" key="3">
    <source>
        <dbReference type="Google" id="ProtNLM"/>
    </source>
</evidence>
<reference evidence="1 2" key="1">
    <citation type="submission" date="2017-03" db="EMBL/GenBank/DDBJ databases">
        <title>Genome sequence of Sphingomonas mucosissima DSM 17494.</title>
        <authorList>
            <person name="Poehlein A."/>
            <person name="Wuebbeler J.H."/>
            <person name="Steinbuechel A."/>
            <person name="Daniel R."/>
        </authorList>
    </citation>
    <scope>NUCLEOTIDE SEQUENCE [LARGE SCALE GENOMIC DNA]</scope>
    <source>
        <strain evidence="1 2">DSM 17494</strain>
    </source>
</reference>
<accession>A0A245ZPW2</accession>
<dbReference type="EMBL" id="NBBJ01000001">
    <property type="protein sequence ID" value="OWK31783.1"/>
    <property type="molecule type" value="Genomic_DNA"/>
</dbReference>
<dbReference type="Proteomes" id="UP000197783">
    <property type="component" value="Unassembled WGS sequence"/>
</dbReference>
<keyword evidence="2" id="KW-1185">Reference proteome</keyword>
<name>A0A245ZPW2_9SPHN</name>
<gene>
    <name evidence="1" type="ORF">SPMU_01010</name>
</gene>
<evidence type="ECO:0000313" key="1">
    <source>
        <dbReference type="EMBL" id="OWK31783.1"/>
    </source>
</evidence>
<dbReference type="RefSeq" id="WP_140418363.1">
    <property type="nucleotide sequence ID" value="NZ_NBBJ01000001.1"/>
</dbReference>
<dbReference type="OrthoDB" id="1042522at2"/>
<evidence type="ECO:0000313" key="2">
    <source>
        <dbReference type="Proteomes" id="UP000197783"/>
    </source>
</evidence>